<evidence type="ECO:0000256" key="1">
    <source>
        <dbReference type="SAM" id="Coils"/>
    </source>
</evidence>
<protein>
    <submittedName>
        <fullName evidence="2">Uncharacterized protein</fullName>
    </submittedName>
</protein>
<feature type="coiled-coil region" evidence="1">
    <location>
        <begin position="113"/>
        <end position="169"/>
    </location>
</feature>
<dbReference type="Proteomes" id="UP000076722">
    <property type="component" value="Unassembled WGS sequence"/>
</dbReference>
<evidence type="ECO:0000313" key="3">
    <source>
        <dbReference type="Proteomes" id="UP000076722"/>
    </source>
</evidence>
<evidence type="ECO:0000313" key="2">
    <source>
        <dbReference type="EMBL" id="KZS93982.1"/>
    </source>
</evidence>
<dbReference type="Gene3D" id="1.20.930.20">
    <property type="entry name" value="Adaptor protein Cbl, N-terminal domain"/>
    <property type="match status" value="1"/>
</dbReference>
<dbReference type="InterPro" id="IPR059179">
    <property type="entry name" value="MLKL-like_MCAfunc"/>
</dbReference>
<dbReference type="OrthoDB" id="192148at2759"/>
<proteinExistence type="predicted"/>
<keyword evidence="3" id="KW-1185">Reference proteome</keyword>
<dbReference type="CDD" id="cd21037">
    <property type="entry name" value="MLKL_NTD"/>
    <property type="match status" value="1"/>
</dbReference>
<sequence>MPLPSSQPSIDFFSSPSPPTSTMPLLNLHFSRKHIPKDSVPTLINALKLLEGIGEAIPVGGGVVKAIAKIGITLLEVSEKAGAASTECLDIAERTARNILSINSKLTLGEPISEDLRERLEEYHRSLKEVSESVKELCVTSKARRVFTASSMQEEIRDLGNKLNDAYQTYIFKSSIAADSKMTAVMRGMNALSANHNLHLISRPGEPDEVWLPESISCLDVEPSIEIPMRFIEFGEEIACVNKKTHTFRVEKGSILDITGNRRAVILRRFEVKPGAGDRDRGLEEFKKEVELRVDLLNRHFAKMLGVAGSSTGRTKMIVIEAAEDTIAAYDYLQSLSGLEYFLEHTRIMCEFVAGYRFLREHRGSWRGGYRDVLLSAKDKRLCMGGLGTMDGRWEDSGRRMDEAFWRLKDGYDSSMKGNWTFEFYADFFEQLRDSVRNWSEEKTKENARNLWIYLWQWSKTGHIERETVNSPTVGEIGWIEGNVWHPIPLVHQFPLAQPLQYDTDAGRWRDEEWEMIEGTRIGGFTRWSINVSPGEEINLRTIVRSSCTIDIDFLLRSALSFARKFRVDARSLRLVSRMDYWVYSSLTIPEAHPSTVYYFAYPLNLTDAVFVPPGFWSFSPNPLCFDGYLRADDAKVSFYIEPIIVYQRINSRFLPLLLDLKSRGFNPTPAFAYASNPPFASITGMTDRQTTESTTAKRSKKRFVDALLSAFTKKMKMSQS</sequence>
<dbReference type="AlphaFoldDB" id="A0A164VAR1"/>
<accession>A0A164VAR1</accession>
<name>A0A164VAR1_9AGAM</name>
<dbReference type="GO" id="GO:0007166">
    <property type="term" value="P:cell surface receptor signaling pathway"/>
    <property type="evidence" value="ECO:0007669"/>
    <property type="project" value="InterPro"/>
</dbReference>
<gene>
    <name evidence="2" type="ORF">SISNIDRAFT_484945</name>
</gene>
<dbReference type="InterPro" id="IPR036537">
    <property type="entry name" value="Adaptor_Cbl_N_dom_sf"/>
</dbReference>
<reference evidence="2 3" key="1">
    <citation type="journal article" date="2016" name="Mol. Biol. Evol.">
        <title>Comparative Genomics of Early-Diverging Mushroom-Forming Fungi Provides Insights into the Origins of Lignocellulose Decay Capabilities.</title>
        <authorList>
            <person name="Nagy L.G."/>
            <person name="Riley R."/>
            <person name="Tritt A."/>
            <person name="Adam C."/>
            <person name="Daum C."/>
            <person name="Floudas D."/>
            <person name="Sun H."/>
            <person name="Yadav J.S."/>
            <person name="Pangilinan J."/>
            <person name="Larsson K.H."/>
            <person name="Matsuura K."/>
            <person name="Barry K."/>
            <person name="Labutti K."/>
            <person name="Kuo R."/>
            <person name="Ohm R.A."/>
            <person name="Bhattacharya S.S."/>
            <person name="Shirouzu T."/>
            <person name="Yoshinaga Y."/>
            <person name="Martin F.M."/>
            <person name="Grigoriev I.V."/>
            <person name="Hibbett D.S."/>
        </authorList>
    </citation>
    <scope>NUCLEOTIDE SEQUENCE [LARGE SCALE GENOMIC DNA]</scope>
    <source>
        <strain evidence="2 3">HHB9708</strain>
    </source>
</reference>
<organism evidence="2 3">
    <name type="scientific">Sistotremastrum niveocremeum HHB9708</name>
    <dbReference type="NCBI Taxonomy" id="1314777"/>
    <lineage>
        <taxon>Eukaryota</taxon>
        <taxon>Fungi</taxon>
        <taxon>Dikarya</taxon>
        <taxon>Basidiomycota</taxon>
        <taxon>Agaricomycotina</taxon>
        <taxon>Agaricomycetes</taxon>
        <taxon>Sistotremastrales</taxon>
        <taxon>Sistotremastraceae</taxon>
        <taxon>Sertulicium</taxon>
        <taxon>Sertulicium niveocremeum</taxon>
    </lineage>
</organism>
<dbReference type="EMBL" id="KV419405">
    <property type="protein sequence ID" value="KZS93982.1"/>
    <property type="molecule type" value="Genomic_DNA"/>
</dbReference>
<keyword evidence="1" id="KW-0175">Coiled coil</keyword>